<organism evidence="3 4">
    <name type="scientific">Shewanella frigidimarina (strain NCIMB 400)</name>
    <dbReference type="NCBI Taxonomy" id="318167"/>
    <lineage>
        <taxon>Bacteria</taxon>
        <taxon>Pseudomonadati</taxon>
        <taxon>Pseudomonadota</taxon>
        <taxon>Gammaproteobacteria</taxon>
        <taxon>Alteromonadales</taxon>
        <taxon>Shewanellaceae</taxon>
        <taxon>Shewanella</taxon>
    </lineage>
</organism>
<keyword evidence="2" id="KW-1133">Transmembrane helix</keyword>
<sequence length="125" mass="14345">MNHKPEENITPEKSHSEPPKPEKDKSNNDKFSQQVEDMATRKLKAQRHINKTVWTGFGMMGLIGWSVVIPTVLGAVLGMWLDKHYPGEHSRTLMLLIIGLCLGCFNAWHWVDKEDKEIHRGDELD</sequence>
<dbReference type="GeneID" id="41838431"/>
<dbReference type="AlphaFoldDB" id="Q07YM5"/>
<reference evidence="3 4" key="1">
    <citation type="submission" date="2006-08" db="EMBL/GenBank/DDBJ databases">
        <title>Complete sequence of Shewanella frigidimarina NCIMB 400.</title>
        <authorList>
            <consortium name="US DOE Joint Genome Institute"/>
            <person name="Copeland A."/>
            <person name="Lucas S."/>
            <person name="Lapidus A."/>
            <person name="Barry K."/>
            <person name="Detter J.C."/>
            <person name="Glavina del Rio T."/>
            <person name="Hammon N."/>
            <person name="Israni S."/>
            <person name="Dalin E."/>
            <person name="Tice H."/>
            <person name="Pitluck S."/>
            <person name="Fredrickson J.K."/>
            <person name="Kolker E."/>
            <person name="McCuel L.A."/>
            <person name="DiChristina T."/>
            <person name="Nealson K.H."/>
            <person name="Newman D."/>
            <person name="Tiedje J.M."/>
            <person name="Zhou J."/>
            <person name="Romine M.F."/>
            <person name="Culley D.E."/>
            <person name="Serres M."/>
            <person name="Chertkov O."/>
            <person name="Brettin T."/>
            <person name="Bruce D."/>
            <person name="Han C."/>
            <person name="Tapia R."/>
            <person name="Gilna P."/>
            <person name="Schmutz J."/>
            <person name="Larimer F."/>
            <person name="Land M."/>
            <person name="Hauser L."/>
            <person name="Kyrpides N."/>
            <person name="Mikhailova N."/>
            <person name="Richardson P."/>
        </authorList>
    </citation>
    <scope>NUCLEOTIDE SEQUENCE [LARGE SCALE GENOMIC DNA]</scope>
    <source>
        <strain evidence="3 4">NCIMB 400</strain>
    </source>
</reference>
<evidence type="ECO:0000313" key="3">
    <source>
        <dbReference type="EMBL" id="ABI72889.1"/>
    </source>
</evidence>
<dbReference type="EMBL" id="CP000447">
    <property type="protein sequence ID" value="ABI72889.1"/>
    <property type="molecule type" value="Genomic_DNA"/>
</dbReference>
<protein>
    <submittedName>
        <fullName evidence="3">F0F1-ATPase subunit, putative</fullName>
    </submittedName>
</protein>
<feature type="region of interest" description="Disordered" evidence="1">
    <location>
        <begin position="1"/>
        <end position="36"/>
    </location>
</feature>
<feature type="transmembrane region" description="Helical" evidence="2">
    <location>
        <begin position="93"/>
        <end position="111"/>
    </location>
</feature>
<dbReference type="KEGG" id="sfr:Sfri_3051"/>
<name>Q07YM5_SHEFN</name>
<dbReference type="eggNOG" id="ENOG5032RTR">
    <property type="taxonomic scope" value="Bacteria"/>
</dbReference>
<evidence type="ECO:0000313" key="4">
    <source>
        <dbReference type="Proteomes" id="UP000000684"/>
    </source>
</evidence>
<dbReference type="InterPro" id="IPR032820">
    <property type="entry name" value="ATPase_put"/>
</dbReference>
<feature type="transmembrane region" description="Helical" evidence="2">
    <location>
        <begin position="52"/>
        <end position="81"/>
    </location>
</feature>
<dbReference type="NCBIfam" id="TIGR02230">
    <property type="entry name" value="ATPase_gene1"/>
    <property type="match status" value="1"/>
</dbReference>
<proteinExistence type="predicted"/>
<gene>
    <name evidence="3" type="ordered locus">Sfri_3051</name>
</gene>
<keyword evidence="2" id="KW-0472">Membrane</keyword>
<feature type="compositionally biased region" description="Basic and acidic residues" evidence="1">
    <location>
        <begin position="1"/>
        <end position="28"/>
    </location>
</feature>
<evidence type="ECO:0000256" key="2">
    <source>
        <dbReference type="SAM" id="Phobius"/>
    </source>
</evidence>
<accession>Q07YM5</accession>
<evidence type="ECO:0000256" key="1">
    <source>
        <dbReference type="SAM" id="MobiDB-lite"/>
    </source>
</evidence>
<dbReference type="RefSeq" id="WP_011638495.1">
    <property type="nucleotide sequence ID" value="NC_008345.1"/>
</dbReference>
<dbReference type="InterPro" id="IPR011744">
    <property type="entry name" value="ATPase_gene1"/>
</dbReference>
<dbReference type="OrthoDB" id="466056at2"/>
<dbReference type="Proteomes" id="UP000000684">
    <property type="component" value="Chromosome"/>
</dbReference>
<dbReference type="Pfam" id="PF09527">
    <property type="entry name" value="ATPase_gene1"/>
    <property type="match status" value="1"/>
</dbReference>
<keyword evidence="2" id="KW-0812">Transmembrane</keyword>
<keyword evidence="4" id="KW-1185">Reference proteome</keyword>
<dbReference type="HOGENOM" id="CLU_137927_3_0_6"/>
<dbReference type="STRING" id="318167.Sfri_3051"/>